<dbReference type="SUPFAM" id="SSF52058">
    <property type="entry name" value="L domain-like"/>
    <property type="match status" value="1"/>
</dbReference>
<evidence type="ECO:0000256" key="1">
    <source>
        <dbReference type="ARBA" id="ARBA00022614"/>
    </source>
</evidence>
<dbReference type="OrthoDB" id="6426824at2759"/>
<dbReference type="AlphaFoldDB" id="A0A8X6MLA3"/>
<keyword evidence="3" id="KW-0378">Hydrolase</keyword>
<dbReference type="PANTHER" id="PTHR24369">
    <property type="entry name" value="ANTIGEN BSP, PUTATIVE-RELATED"/>
    <property type="match status" value="1"/>
</dbReference>
<dbReference type="Gene3D" id="3.80.10.10">
    <property type="entry name" value="Ribonuclease Inhibitor"/>
    <property type="match status" value="1"/>
</dbReference>
<evidence type="ECO:0000313" key="4">
    <source>
        <dbReference type="Proteomes" id="UP000887013"/>
    </source>
</evidence>
<protein>
    <submittedName>
        <fullName evidence="3">Carboxypeptidase N subunit 2</fullName>
    </submittedName>
</protein>
<dbReference type="Proteomes" id="UP000887013">
    <property type="component" value="Unassembled WGS sequence"/>
</dbReference>
<dbReference type="PANTHER" id="PTHR24369:SF161">
    <property type="entry name" value="LEUCINE-RICH REPEAT-CONTAINING PROTEIN 53"/>
    <property type="match status" value="1"/>
</dbReference>
<sequence>VPSEFPLEVGELYLQNNLLTSPTNLNIHSLKLLRHLDVEGNFLSDVDFYLPKSLETLKLASNNLTRFLSDFPPGITTWTLSNNPWICDCNTIQFLKFLKSESSKVVDINATRCGHIGKKIELYDKIISELTEYELCPERLRLHIFLGVSLTMKYNALTTPPIVKDFVQCRQHVRNTFFIPELTFTD</sequence>
<dbReference type="GO" id="GO:0005886">
    <property type="term" value="C:plasma membrane"/>
    <property type="evidence" value="ECO:0007669"/>
    <property type="project" value="TreeGrafter"/>
</dbReference>
<accession>A0A8X6MLA3</accession>
<organism evidence="3 4">
    <name type="scientific">Nephila pilipes</name>
    <name type="common">Giant wood spider</name>
    <name type="synonym">Nephila maculata</name>
    <dbReference type="NCBI Taxonomy" id="299642"/>
    <lineage>
        <taxon>Eukaryota</taxon>
        <taxon>Metazoa</taxon>
        <taxon>Ecdysozoa</taxon>
        <taxon>Arthropoda</taxon>
        <taxon>Chelicerata</taxon>
        <taxon>Arachnida</taxon>
        <taxon>Araneae</taxon>
        <taxon>Araneomorphae</taxon>
        <taxon>Entelegynae</taxon>
        <taxon>Araneoidea</taxon>
        <taxon>Nephilidae</taxon>
        <taxon>Nephila</taxon>
    </lineage>
</organism>
<keyword evidence="1" id="KW-0433">Leucine-rich repeat</keyword>
<dbReference type="GO" id="GO:0004180">
    <property type="term" value="F:carboxypeptidase activity"/>
    <property type="evidence" value="ECO:0007669"/>
    <property type="project" value="UniProtKB-KW"/>
</dbReference>
<keyword evidence="4" id="KW-1185">Reference proteome</keyword>
<dbReference type="InterPro" id="IPR032675">
    <property type="entry name" value="LRR_dom_sf"/>
</dbReference>
<gene>
    <name evidence="3" type="primary">Cpn2_1</name>
    <name evidence="3" type="ORF">NPIL_414281</name>
</gene>
<feature type="non-terminal residue" evidence="3">
    <location>
        <position position="1"/>
    </location>
</feature>
<dbReference type="InterPro" id="IPR050541">
    <property type="entry name" value="LRR_TM_domain-containing"/>
</dbReference>
<evidence type="ECO:0000256" key="2">
    <source>
        <dbReference type="ARBA" id="ARBA00022737"/>
    </source>
</evidence>
<keyword evidence="3" id="KW-0121">Carboxypeptidase</keyword>
<name>A0A8X6MLA3_NEPPI</name>
<comment type="caution">
    <text evidence="3">The sequence shown here is derived from an EMBL/GenBank/DDBJ whole genome shotgun (WGS) entry which is preliminary data.</text>
</comment>
<reference evidence="3" key="1">
    <citation type="submission" date="2020-08" db="EMBL/GenBank/DDBJ databases">
        <title>Multicomponent nature underlies the extraordinary mechanical properties of spider dragline silk.</title>
        <authorList>
            <person name="Kono N."/>
            <person name="Nakamura H."/>
            <person name="Mori M."/>
            <person name="Yoshida Y."/>
            <person name="Ohtoshi R."/>
            <person name="Malay A.D."/>
            <person name="Moran D.A.P."/>
            <person name="Tomita M."/>
            <person name="Numata K."/>
            <person name="Arakawa K."/>
        </authorList>
    </citation>
    <scope>NUCLEOTIDE SEQUENCE</scope>
</reference>
<proteinExistence type="predicted"/>
<keyword evidence="3" id="KW-0645">Protease</keyword>
<keyword evidence="2" id="KW-0677">Repeat</keyword>
<dbReference type="EMBL" id="BMAW01048571">
    <property type="protein sequence ID" value="GFS66735.1"/>
    <property type="molecule type" value="Genomic_DNA"/>
</dbReference>
<evidence type="ECO:0000313" key="3">
    <source>
        <dbReference type="EMBL" id="GFS66735.1"/>
    </source>
</evidence>